<sequence length="98" mass="11421">MAESRLRSELNQLERKLVLLLSDFKKKDAEIEMLKLENQKLKLHLEEKDEKMASFQNQDKISKIVNSMVVDENDTEALSNLLSEYINEVDKCIAHLSE</sequence>
<keyword evidence="1" id="KW-0175">Coiled coil</keyword>
<gene>
    <name evidence="2" type="ORF">SAMN04488028_1011196</name>
</gene>
<dbReference type="RefSeq" id="WP_073120314.1">
    <property type="nucleotide sequence ID" value="NZ_FRAA01000001.1"/>
</dbReference>
<reference evidence="3" key="1">
    <citation type="submission" date="2016-11" db="EMBL/GenBank/DDBJ databases">
        <authorList>
            <person name="Varghese N."/>
            <person name="Submissions S."/>
        </authorList>
    </citation>
    <scope>NUCLEOTIDE SEQUENCE [LARGE SCALE GENOMIC DNA]</scope>
    <source>
        <strain evidence="3">DSM 26134</strain>
    </source>
</reference>
<organism evidence="2 3">
    <name type="scientific">Reichenbachiella agariperforans</name>
    <dbReference type="NCBI Taxonomy" id="156994"/>
    <lineage>
        <taxon>Bacteria</taxon>
        <taxon>Pseudomonadati</taxon>
        <taxon>Bacteroidota</taxon>
        <taxon>Cytophagia</taxon>
        <taxon>Cytophagales</taxon>
        <taxon>Reichenbachiellaceae</taxon>
        <taxon>Reichenbachiella</taxon>
    </lineage>
</organism>
<accession>A0A1M6M2W7</accession>
<proteinExistence type="predicted"/>
<dbReference type="Proteomes" id="UP000184474">
    <property type="component" value="Unassembled WGS sequence"/>
</dbReference>
<evidence type="ECO:0000313" key="2">
    <source>
        <dbReference type="EMBL" id="SHJ77717.1"/>
    </source>
</evidence>
<keyword evidence="3" id="KW-1185">Reference proteome</keyword>
<dbReference type="AlphaFoldDB" id="A0A1M6M2W7"/>
<dbReference type="STRING" id="156994.SAMN04488028_1011196"/>
<protein>
    <submittedName>
        <fullName evidence="2">Uncharacterized protein</fullName>
    </submittedName>
</protein>
<feature type="coiled-coil region" evidence="1">
    <location>
        <begin position="3"/>
        <end position="58"/>
    </location>
</feature>
<name>A0A1M6M2W7_REIAG</name>
<evidence type="ECO:0000313" key="3">
    <source>
        <dbReference type="Proteomes" id="UP000184474"/>
    </source>
</evidence>
<evidence type="ECO:0000256" key="1">
    <source>
        <dbReference type="SAM" id="Coils"/>
    </source>
</evidence>
<dbReference type="EMBL" id="FRAA01000001">
    <property type="protein sequence ID" value="SHJ77717.1"/>
    <property type="molecule type" value="Genomic_DNA"/>
</dbReference>